<accession>A0A1Z5K4M4</accession>
<reference evidence="1 2" key="1">
    <citation type="journal article" date="2015" name="Plant Cell">
        <title>Oil accumulation by the oleaginous diatom Fistulifera solaris as revealed by the genome and transcriptome.</title>
        <authorList>
            <person name="Tanaka T."/>
            <person name="Maeda Y."/>
            <person name="Veluchamy A."/>
            <person name="Tanaka M."/>
            <person name="Abida H."/>
            <person name="Marechal E."/>
            <person name="Bowler C."/>
            <person name="Muto M."/>
            <person name="Sunaga Y."/>
            <person name="Tanaka M."/>
            <person name="Yoshino T."/>
            <person name="Taniguchi T."/>
            <person name="Fukuda Y."/>
            <person name="Nemoto M."/>
            <person name="Matsumoto M."/>
            <person name="Wong P.S."/>
            <person name="Aburatani S."/>
            <person name="Fujibuchi W."/>
        </authorList>
    </citation>
    <scope>NUCLEOTIDE SEQUENCE [LARGE SCALE GENOMIC DNA]</scope>
    <source>
        <strain evidence="1 2">JPCC DA0580</strain>
    </source>
</reference>
<dbReference type="InParanoid" id="A0A1Z5K4M4"/>
<dbReference type="Proteomes" id="UP000198406">
    <property type="component" value="Unassembled WGS sequence"/>
</dbReference>
<proteinExistence type="predicted"/>
<sequence length="76" mass="8997">METGNFLKCREPFKSCKLLKIVHGMQHIVVDSVQKCIKLFSLWSNVTTTTKHFLHYRPHFLNSICNCFVERKIKRS</sequence>
<organism evidence="1 2">
    <name type="scientific">Fistulifera solaris</name>
    <name type="common">Oleaginous diatom</name>
    <dbReference type="NCBI Taxonomy" id="1519565"/>
    <lineage>
        <taxon>Eukaryota</taxon>
        <taxon>Sar</taxon>
        <taxon>Stramenopiles</taxon>
        <taxon>Ochrophyta</taxon>
        <taxon>Bacillariophyta</taxon>
        <taxon>Bacillariophyceae</taxon>
        <taxon>Bacillariophycidae</taxon>
        <taxon>Naviculales</taxon>
        <taxon>Naviculaceae</taxon>
        <taxon>Fistulifera</taxon>
    </lineage>
</organism>
<protein>
    <submittedName>
        <fullName evidence="1">Uncharacterized protein</fullName>
    </submittedName>
</protein>
<evidence type="ECO:0000313" key="2">
    <source>
        <dbReference type="Proteomes" id="UP000198406"/>
    </source>
</evidence>
<dbReference type="AlphaFoldDB" id="A0A1Z5K4M4"/>
<gene>
    <name evidence="1" type="ORF">FisN_14Hu386</name>
</gene>
<name>A0A1Z5K4M4_FISSO</name>
<evidence type="ECO:0000313" key="1">
    <source>
        <dbReference type="EMBL" id="GAX21175.1"/>
    </source>
</evidence>
<dbReference type="EMBL" id="BDSP01000156">
    <property type="protein sequence ID" value="GAX21175.1"/>
    <property type="molecule type" value="Genomic_DNA"/>
</dbReference>
<keyword evidence="2" id="KW-1185">Reference proteome</keyword>
<comment type="caution">
    <text evidence="1">The sequence shown here is derived from an EMBL/GenBank/DDBJ whole genome shotgun (WGS) entry which is preliminary data.</text>
</comment>